<dbReference type="AlphaFoldDB" id="A0A385SJF0"/>
<dbReference type="RefSeq" id="WP_119752826.1">
    <property type="nucleotide sequence ID" value="NZ_CP032382.1"/>
</dbReference>
<sequence length="135" mass="15557">MRIGIGDKRFDRNAFFVAGVFILALSIWAFIDITILGVLGLVLATTVIQLVRKMSYSYITFEQGEFVIENMLNKRTVLKSDLFDRVYVSRFNLVFVNAVRVYFKNGENYKIIGGPEMWYEVEAKIKNLIQEEGKA</sequence>
<keyword evidence="3" id="KW-1185">Reference proteome</keyword>
<evidence type="ECO:0000313" key="3">
    <source>
        <dbReference type="Proteomes" id="UP000266183"/>
    </source>
</evidence>
<keyword evidence="1" id="KW-0472">Membrane</keyword>
<dbReference type="Proteomes" id="UP000266183">
    <property type="component" value="Chromosome"/>
</dbReference>
<keyword evidence="1" id="KW-1133">Transmembrane helix</keyword>
<dbReference type="KEGG" id="chk:D4L85_02435"/>
<keyword evidence="1" id="KW-0812">Transmembrane</keyword>
<name>A0A385SJF0_9BACT</name>
<feature type="transmembrane region" description="Helical" evidence="1">
    <location>
        <begin position="12"/>
        <end position="29"/>
    </location>
</feature>
<feature type="transmembrane region" description="Helical" evidence="1">
    <location>
        <begin position="35"/>
        <end position="51"/>
    </location>
</feature>
<reference evidence="3" key="1">
    <citation type="submission" date="2018-09" db="EMBL/GenBank/DDBJ databases">
        <title>Chryseolinea sp. KIS68-18 isolated from soil.</title>
        <authorList>
            <person name="Weon H.-Y."/>
            <person name="Kwon S.-W."/>
            <person name="Lee S.A."/>
        </authorList>
    </citation>
    <scope>NUCLEOTIDE SEQUENCE [LARGE SCALE GENOMIC DNA]</scope>
    <source>
        <strain evidence="3">KIS68-18</strain>
    </source>
</reference>
<accession>A0A385SJF0</accession>
<organism evidence="2 3">
    <name type="scientific">Chryseolinea soli</name>
    <dbReference type="NCBI Taxonomy" id="2321403"/>
    <lineage>
        <taxon>Bacteria</taxon>
        <taxon>Pseudomonadati</taxon>
        <taxon>Bacteroidota</taxon>
        <taxon>Cytophagia</taxon>
        <taxon>Cytophagales</taxon>
        <taxon>Fulvivirgaceae</taxon>
        <taxon>Chryseolinea</taxon>
    </lineage>
</organism>
<evidence type="ECO:0000313" key="2">
    <source>
        <dbReference type="EMBL" id="AYB29510.1"/>
    </source>
</evidence>
<protein>
    <submittedName>
        <fullName evidence="2">Uncharacterized protein</fullName>
    </submittedName>
</protein>
<evidence type="ECO:0000256" key="1">
    <source>
        <dbReference type="SAM" id="Phobius"/>
    </source>
</evidence>
<proteinExistence type="predicted"/>
<gene>
    <name evidence="2" type="ORF">D4L85_02435</name>
</gene>
<dbReference type="EMBL" id="CP032382">
    <property type="protein sequence ID" value="AYB29510.1"/>
    <property type="molecule type" value="Genomic_DNA"/>
</dbReference>